<feature type="repeat" description="ANK" evidence="2">
    <location>
        <begin position="1103"/>
        <end position="1135"/>
    </location>
</feature>
<dbReference type="Gene3D" id="1.25.40.20">
    <property type="entry name" value="Ankyrin repeat-containing domain"/>
    <property type="match status" value="1"/>
</dbReference>
<evidence type="ECO:0000259" key="5">
    <source>
        <dbReference type="Pfam" id="PF14479"/>
    </source>
</evidence>
<dbReference type="InterPro" id="IPR029498">
    <property type="entry name" value="HeLo_dom"/>
</dbReference>
<comment type="caution">
    <text evidence="7">The sequence shown here is derived from an EMBL/GenBank/DDBJ whole genome shotgun (WGS) entry which is preliminary data.</text>
</comment>
<organism evidence="7 8">
    <name type="scientific">Lasiosphaeria miniovina</name>
    <dbReference type="NCBI Taxonomy" id="1954250"/>
    <lineage>
        <taxon>Eukaryota</taxon>
        <taxon>Fungi</taxon>
        <taxon>Dikarya</taxon>
        <taxon>Ascomycota</taxon>
        <taxon>Pezizomycotina</taxon>
        <taxon>Sordariomycetes</taxon>
        <taxon>Sordariomycetidae</taxon>
        <taxon>Sordariales</taxon>
        <taxon>Lasiosphaeriaceae</taxon>
        <taxon>Lasiosphaeria</taxon>
    </lineage>
</organism>
<dbReference type="SUPFAM" id="SSF52540">
    <property type="entry name" value="P-loop containing nucleoside triphosphate hydrolases"/>
    <property type="match status" value="1"/>
</dbReference>
<dbReference type="PROSITE" id="PS50088">
    <property type="entry name" value="ANK_REPEAT"/>
    <property type="match status" value="3"/>
</dbReference>
<sequence length="1148" mass="129578">MRLLTLKDGEFSLTKDLHRDIPPYAILSHTWGKDEEEVTFKDVVERTGLDKTGFRKIRFCGEQADRDGLQHFWVDTCCIDKQNSAELAEAINSMYRWYQKAHTCYVYLSDVSTKNQASSGAWESAFRRSRWFTRGWTLQELIAPPSVEFFSSECHQLGDKKTLERQLHEITGIPVRALRGAILTEFSADERMSWAKNRQTTREEDQAYCLQGILNIFMPPLYGEGRHHADKRLRTEIQRNVGGMLSSEWPAQDHKMAQHEPFPTVPLSGSRHFIAVQADTTKPGIERRAGAAIRLVHLFSACLQALDQFMVYREFGADAHHLETRFVAEKFRFEQWGMAVGFQQGKFFNGNDSALEDPQALSGVEQLLSSIKEICSKADDAFQEPKLGAHGLPRSQTGSHQSALPQSKKSRFRDKVKYTAQVELLGKLVRRLQDLVPLNGSKNPRLERRGPMASHDAADDPTDDRAWATEFQQILVRIEREMEAETRRTVSAWLLGGYTPNGLYEDSAQKRVAGTCDWILDRPEFRSWVSPDFPAGSAKLLWIHGPAGFGKTILCSRVVERLPSEIGAPIAHFFFSSDFESRRDPYIAIRSWIFQVILHPKAFDVVYEEWEAQYGRAATQAHVVTMFHDVAHAIPECTFVLDGLDECSWTGQDRWLHDKDPMGAFLNTITRAVVDTKTRIMVVSRDEPRIRRGLPSYVSEYKISSEDVRPDTESYARSIVDRKLSKKSEATKNDLALRMAGRCNGQFLWLKMQDGSLDSWMSKKALTEVIDETPAGLEHLYDRNWDDILRFPRLKRSRAFDLLRWAAFALRPLTVCEMIEVLLVNDECDNLPVDEIPDTVDEDYVDCAIIGLCGSLLEVRGNSSEPHVGCRTVHLAHFSVRQYFVSKMSAPASVLVTNERLRSSNEAIQSGILGRLCLRYLSFRGVWQEPLQAEASQVKGSFRDYAAGFWYRHATVCEPIDADTVCLINTFFDSSNSNWDAWRAWFDQNDAESDTVEGNIAVTIASPLYYASRLGLVETVRKLAREPNYIVKENAISGRTALGAACSKGHMGMVHILLQAGASIAQTDNIERTPLYLASWKGHDSLLKLLLQKGADVAIPNKYGVTSLNSASGEGHVDVVRLLLEKGADITVPDIDGWTPLNSASRNG</sequence>
<feature type="repeat" description="ANK" evidence="2">
    <location>
        <begin position="1070"/>
        <end position="1102"/>
    </location>
</feature>
<dbReference type="InterPro" id="IPR036770">
    <property type="entry name" value="Ankyrin_rpt-contain_sf"/>
</dbReference>
<dbReference type="Pfam" id="PF06985">
    <property type="entry name" value="HET"/>
    <property type="match status" value="1"/>
</dbReference>
<feature type="region of interest" description="Disordered" evidence="3">
    <location>
        <begin position="385"/>
        <end position="412"/>
    </location>
</feature>
<feature type="region of interest" description="Disordered" evidence="3">
    <location>
        <begin position="439"/>
        <end position="463"/>
    </location>
</feature>
<evidence type="ECO:0000256" key="1">
    <source>
        <dbReference type="ARBA" id="ARBA00022737"/>
    </source>
</evidence>
<dbReference type="SMART" id="SM00248">
    <property type="entry name" value="ANK"/>
    <property type="match status" value="4"/>
</dbReference>
<dbReference type="Pfam" id="PF13637">
    <property type="entry name" value="Ank_4"/>
    <property type="match status" value="1"/>
</dbReference>
<dbReference type="RefSeq" id="XP_060297477.1">
    <property type="nucleotide sequence ID" value="XM_060447695.1"/>
</dbReference>
<dbReference type="PROSITE" id="PS50297">
    <property type="entry name" value="ANK_REP_REGION"/>
    <property type="match status" value="3"/>
</dbReference>
<feature type="domain" description="Prion-inhibition and propagation HeLo" evidence="5">
    <location>
        <begin position="292"/>
        <end position="430"/>
    </location>
</feature>
<dbReference type="Pfam" id="PF14479">
    <property type="entry name" value="HeLo"/>
    <property type="match status" value="1"/>
</dbReference>
<keyword evidence="2" id="KW-0040">ANK repeat</keyword>
<gene>
    <name evidence="7" type="ORF">B0T26DRAFT_856403</name>
</gene>
<dbReference type="InterPro" id="IPR002110">
    <property type="entry name" value="Ankyrin_rpt"/>
</dbReference>
<feature type="repeat" description="ANK" evidence="2">
    <location>
        <begin position="1037"/>
        <end position="1069"/>
    </location>
</feature>
<dbReference type="GeneID" id="85330965"/>
<feature type="domain" description="Heterokaryon incompatibility" evidence="4">
    <location>
        <begin position="24"/>
        <end position="114"/>
    </location>
</feature>
<dbReference type="InterPro" id="IPR027417">
    <property type="entry name" value="P-loop_NTPase"/>
</dbReference>
<dbReference type="Pfam" id="PF24883">
    <property type="entry name" value="NPHP3_N"/>
    <property type="match status" value="1"/>
</dbReference>
<evidence type="ECO:0000259" key="4">
    <source>
        <dbReference type="Pfam" id="PF06985"/>
    </source>
</evidence>
<evidence type="ECO:0000256" key="3">
    <source>
        <dbReference type="SAM" id="MobiDB-lite"/>
    </source>
</evidence>
<dbReference type="Gene3D" id="3.40.50.300">
    <property type="entry name" value="P-loop containing nucleotide triphosphate hydrolases"/>
    <property type="match status" value="1"/>
</dbReference>
<reference evidence="7" key="1">
    <citation type="submission" date="2023-06" db="EMBL/GenBank/DDBJ databases">
        <title>Genome-scale phylogeny and comparative genomics of the fungal order Sordariales.</title>
        <authorList>
            <consortium name="Lawrence Berkeley National Laboratory"/>
            <person name="Hensen N."/>
            <person name="Bonometti L."/>
            <person name="Westerberg I."/>
            <person name="Brannstrom I.O."/>
            <person name="Guillou S."/>
            <person name="Cros-Aarteil S."/>
            <person name="Calhoun S."/>
            <person name="Haridas S."/>
            <person name="Kuo A."/>
            <person name="Mondo S."/>
            <person name="Pangilinan J."/>
            <person name="Riley R."/>
            <person name="LaButti K."/>
            <person name="Andreopoulos B."/>
            <person name="Lipzen A."/>
            <person name="Chen C."/>
            <person name="Yanf M."/>
            <person name="Daum C."/>
            <person name="Ng V."/>
            <person name="Clum A."/>
            <person name="Steindorff A."/>
            <person name="Ohm R."/>
            <person name="Martin F."/>
            <person name="Silar P."/>
            <person name="Natvig D."/>
            <person name="Lalanne C."/>
            <person name="Gautier V."/>
            <person name="Ament-velasquez S.L."/>
            <person name="Kruys A."/>
            <person name="Hutchinson M.I."/>
            <person name="Powell A.J."/>
            <person name="Barry K."/>
            <person name="Miller A.N."/>
            <person name="Grigoriev I.V."/>
            <person name="Debuchy R."/>
            <person name="Gladieux P."/>
            <person name="Thoren M.H."/>
            <person name="Johannesson H."/>
        </authorList>
    </citation>
    <scope>NUCLEOTIDE SEQUENCE</scope>
    <source>
        <strain evidence="7">SMH2392-1A</strain>
    </source>
</reference>
<evidence type="ECO:0000313" key="7">
    <source>
        <dbReference type="EMBL" id="KAK0718684.1"/>
    </source>
</evidence>
<dbReference type="InterPro" id="IPR038305">
    <property type="entry name" value="HeLo_sf"/>
</dbReference>
<dbReference type="Gene3D" id="1.20.120.1020">
    <property type="entry name" value="Prion-inhibition and propagation, HeLo domain"/>
    <property type="match status" value="1"/>
</dbReference>
<evidence type="ECO:0000259" key="6">
    <source>
        <dbReference type="Pfam" id="PF24883"/>
    </source>
</evidence>
<dbReference type="Proteomes" id="UP001172101">
    <property type="component" value="Unassembled WGS sequence"/>
</dbReference>
<feature type="compositionally biased region" description="Polar residues" evidence="3">
    <location>
        <begin position="394"/>
        <end position="407"/>
    </location>
</feature>
<proteinExistence type="predicted"/>
<evidence type="ECO:0000256" key="2">
    <source>
        <dbReference type="PROSITE-ProRule" id="PRU00023"/>
    </source>
</evidence>
<dbReference type="PANTHER" id="PTHR10622">
    <property type="entry name" value="HET DOMAIN-CONTAINING PROTEIN"/>
    <property type="match status" value="1"/>
</dbReference>
<dbReference type="PANTHER" id="PTHR10622:SF10">
    <property type="entry name" value="HET DOMAIN-CONTAINING PROTEIN"/>
    <property type="match status" value="1"/>
</dbReference>
<dbReference type="InterPro" id="IPR056884">
    <property type="entry name" value="NPHP3-like_N"/>
</dbReference>
<keyword evidence="8" id="KW-1185">Reference proteome</keyword>
<accession>A0AA40DW96</accession>
<dbReference type="SUPFAM" id="SSF48403">
    <property type="entry name" value="Ankyrin repeat"/>
    <property type="match status" value="1"/>
</dbReference>
<dbReference type="Pfam" id="PF12796">
    <property type="entry name" value="Ank_2"/>
    <property type="match status" value="1"/>
</dbReference>
<evidence type="ECO:0008006" key="9">
    <source>
        <dbReference type="Google" id="ProtNLM"/>
    </source>
</evidence>
<dbReference type="AlphaFoldDB" id="A0AA40DW96"/>
<name>A0AA40DW96_9PEZI</name>
<dbReference type="InterPro" id="IPR010730">
    <property type="entry name" value="HET"/>
</dbReference>
<evidence type="ECO:0000313" key="8">
    <source>
        <dbReference type="Proteomes" id="UP001172101"/>
    </source>
</evidence>
<keyword evidence="1" id="KW-0677">Repeat</keyword>
<feature type="domain" description="Nephrocystin 3-like N-terminal" evidence="6">
    <location>
        <begin position="514"/>
        <end position="685"/>
    </location>
</feature>
<dbReference type="EMBL" id="JAUIRO010000004">
    <property type="protein sequence ID" value="KAK0718684.1"/>
    <property type="molecule type" value="Genomic_DNA"/>
</dbReference>
<protein>
    <recommendedName>
        <fullName evidence="9">Vegetative incompatibility protein HET-E-1</fullName>
    </recommendedName>
</protein>
<feature type="non-terminal residue" evidence="7">
    <location>
        <position position="1"/>
    </location>
</feature>